<reference evidence="1" key="1">
    <citation type="submission" date="2018-06" db="EMBL/GenBank/DDBJ databases">
        <authorList>
            <person name="Zhirakovskaya E."/>
        </authorList>
    </citation>
    <scope>NUCLEOTIDE SEQUENCE</scope>
</reference>
<protein>
    <recommendedName>
        <fullName evidence="2">TonB C-terminal domain-containing protein</fullName>
    </recommendedName>
</protein>
<dbReference type="NCBIfam" id="NF033768">
    <property type="entry name" value="myxo_SS_tail"/>
    <property type="match status" value="1"/>
</dbReference>
<dbReference type="InterPro" id="IPR049806">
    <property type="entry name" value="MasK-like_C"/>
</dbReference>
<sequence>MKKILLLVIIQFFITACANQSSHLADNECANVEPRSSECIQLVFSKNESKILTLYDKELNHEPGLRGRVVFNIHLDSNGNVNQVFVTENESNSVHFANKLADVIKQFKFYEGVEYSFSYPLELAP</sequence>
<dbReference type="AlphaFoldDB" id="A0A3B0ZXS7"/>
<organism evidence="1">
    <name type="scientific">hydrothermal vent metagenome</name>
    <dbReference type="NCBI Taxonomy" id="652676"/>
    <lineage>
        <taxon>unclassified sequences</taxon>
        <taxon>metagenomes</taxon>
        <taxon>ecological metagenomes</taxon>
    </lineage>
</organism>
<name>A0A3B0ZXS7_9ZZZZ</name>
<gene>
    <name evidence="1" type="ORF">MNBD_GAMMA22-2394</name>
</gene>
<evidence type="ECO:0008006" key="2">
    <source>
        <dbReference type="Google" id="ProtNLM"/>
    </source>
</evidence>
<proteinExistence type="predicted"/>
<dbReference type="PROSITE" id="PS51257">
    <property type="entry name" value="PROKAR_LIPOPROTEIN"/>
    <property type="match status" value="1"/>
</dbReference>
<accession>A0A3B0ZXS7</accession>
<evidence type="ECO:0000313" key="1">
    <source>
        <dbReference type="EMBL" id="VAW92177.1"/>
    </source>
</evidence>
<dbReference type="EMBL" id="UOFS01000011">
    <property type="protein sequence ID" value="VAW92177.1"/>
    <property type="molecule type" value="Genomic_DNA"/>
</dbReference>